<evidence type="ECO:0000313" key="1">
    <source>
        <dbReference type="EMBL" id="MBP2386513.1"/>
    </source>
</evidence>
<keyword evidence="2" id="KW-1185">Reference proteome</keyword>
<dbReference type="PANTHER" id="PTHR10091">
    <property type="entry name" value="ALDOSE-1-EPIMERASE"/>
    <property type="match status" value="1"/>
</dbReference>
<protein>
    <submittedName>
        <fullName evidence="1">Aldose 1-epimerase</fullName>
        <ecNumber evidence="1">5.1.3.3</ecNumber>
    </submittedName>
</protein>
<sequence length="311" mass="33734">MGECFELEAGIGGRSQRATVTETGGTLRALSVDGISLVQDYPADSAAPFSAGWNLVPWPNRVAGGTWTHEGTTQRLPINEPERGHALHGLLADAAYRLVEQTPASLTLAADLRPQEGYPFELSTSVRYELHQDGLRVTHRLTNIGQRKAPVAVGTHPYLRLGEVPTEELKLVINADSHLEVDGVLIPTGEITAVHGTPRDYRAGQILGPMALDDVWTDFQRDVDGGSVHYLEAPDGSRVEMAMDAAFGYIQVYTTSDFPSADGNVNAVAMEPMTAPADAFNNGMGLRWLEPGGSWDVGWGIRHRRAPQEQE</sequence>
<dbReference type="InterPro" id="IPR037480">
    <property type="entry name" value="YihR-like"/>
</dbReference>
<dbReference type="EC" id="5.1.3.3" evidence="1"/>
<dbReference type="PANTHER" id="PTHR10091:SF0">
    <property type="entry name" value="GALACTOSE MUTAROTASE"/>
    <property type="match status" value="1"/>
</dbReference>
<dbReference type="CDD" id="cd09022">
    <property type="entry name" value="Aldose_epim_Ec_YihR"/>
    <property type="match status" value="1"/>
</dbReference>
<dbReference type="GO" id="GO:0004034">
    <property type="term" value="F:aldose 1-epimerase activity"/>
    <property type="evidence" value="ECO:0007669"/>
    <property type="project" value="UniProtKB-EC"/>
</dbReference>
<dbReference type="Pfam" id="PF01263">
    <property type="entry name" value="Aldose_epim"/>
    <property type="match status" value="1"/>
</dbReference>
<reference evidence="1 2" key="1">
    <citation type="submission" date="2021-03" db="EMBL/GenBank/DDBJ databases">
        <title>Sequencing the genomes of 1000 actinobacteria strains.</title>
        <authorList>
            <person name="Klenk H.-P."/>
        </authorList>
    </citation>
    <scope>NUCLEOTIDE SEQUENCE [LARGE SCALE GENOMIC DNA]</scope>
    <source>
        <strain evidence="1 2">DSM 15797</strain>
    </source>
</reference>
<dbReference type="SUPFAM" id="SSF74650">
    <property type="entry name" value="Galactose mutarotase-like"/>
    <property type="match status" value="1"/>
</dbReference>
<proteinExistence type="predicted"/>
<comment type="caution">
    <text evidence="1">The sequence shown here is derived from an EMBL/GenBank/DDBJ whole genome shotgun (WGS) entry which is preliminary data.</text>
</comment>
<name>A0ABS4XE52_9MICC</name>
<dbReference type="InterPro" id="IPR011013">
    <property type="entry name" value="Gal_mutarotase_sf_dom"/>
</dbReference>
<dbReference type="EMBL" id="JAGIOF010000001">
    <property type="protein sequence ID" value="MBP2386513.1"/>
    <property type="molecule type" value="Genomic_DNA"/>
</dbReference>
<accession>A0ABS4XE52</accession>
<dbReference type="Proteomes" id="UP001296993">
    <property type="component" value="Unassembled WGS sequence"/>
</dbReference>
<organism evidence="1 2">
    <name type="scientific">Paeniglutamicibacter kerguelensis</name>
    <dbReference type="NCBI Taxonomy" id="254788"/>
    <lineage>
        <taxon>Bacteria</taxon>
        <taxon>Bacillati</taxon>
        <taxon>Actinomycetota</taxon>
        <taxon>Actinomycetes</taxon>
        <taxon>Micrococcales</taxon>
        <taxon>Micrococcaceae</taxon>
        <taxon>Paeniglutamicibacter</taxon>
    </lineage>
</organism>
<evidence type="ECO:0000313" key="2">
    <source>
        <dbReference type="Proteomes" id="UP001296993"/>
    </source>
</evidence>
<gene>
    <name evidence="1" type="ORF">JOF47_002024</name>
</gene>
<keyword evidence="1" id="KW-0413">Isomerase</keyword>
<dbReference type="InterPro" id="IPR014718">
    <property type="entry name" value="GH-type_carb-bd"/>
</dbReference>
<dbReference type="RefSeq" id="WP_209997414.1">
    <property type="nucleotide sequence ID" value="NZ_BAAAJY010000002.1"/>
</dbReference>
<dbReference type="InterPro" id="IPR008183">
    <property type="entry name" value="Aldose_1/G6P_1-epimerase"/>
</dbReference>
<dbReference type="Gene3D" id="2.70.98.10">
    <property type="match status" value="1"/>
</dbReference>